<sequence>MAIIFSLQRRQAIKGVPRLTHIDLGSNKITVLPPSLCQMTRLELPLSFSKLNALKWLDLKKNPLVPDLLKVTGNCGSEKECRQAAVNVVAYMKEMSREHNNLFYVCAREICETDRRTIRAMKAAVVIVLISKSIESSLPGTAYTFGIFFPIE</sequence>
<evidence type="ECO:0008006" key="3">
    <source>
        <dbReference type="Google" id="ProtNLM"/>
    </source>
</evidence>
<dbReference type="InterPro" id="IPR032675">
    <property type="entry name" value="LRR_dom_sf"/>
</dbReference>
<proteinExistence type="predicted"/>
<dbReference type="SUPFAM" id="SSF52058">
    <property type="entry name" value="L domain-like"/>
    <property type="match status" value="1"/>
</dbReference>
<dbReference type="EMBL" id="KN727455">
    <property type="protein sequence ID" value="KIH65644.1"/>
    <property type="molecule type" value="Genomic_DNA"/>
</dbReference>
<dbReference type="AlphaFoldDB" id="A0A0C2H233"/>
<dbReference type="InterPro" id="IPR001611">
    <property type="entry name" value="Leu-rich_rpt"/>
</dbReference>
<reference evidence="1 2" key="1">
    <citation type="submission" date="2013-12" db="EMBL/GenBank/DDBJ databases">
        <title>Draft genome of the parsitic nematode Ancylostoma duodenale.</title>
        <authorList>
            <person name="Mitreva M."/>
        </authorList>
    </citation>
    <scope>NUCLEOTIDE SEQUENCE [LARGE SCALE GENOMIC DNA]</scope>
    <source>
        <strain evidence="1 2">Zhejiang</strain>
    </source>
</reference>
<evidence type="ECO:0000313" key="2">
    <source>
        <dbReference type="Proteomes" id="UP000054047"/>
    </source>
</evidence>
<evidence type="ECO:0000313" key="1">
    <source>
        <dbReference type="EMBL" id="KIH65644.1"/>
    </source>
</evidence>
<dbReference type="Pfam" id="PF00560">
    <property type="entry name" value="LRR_1"/>
    <property type="match status" value="1"/>
</dbReference>
<dbReference type="OrthoDB" id="1394818at2759"/>
<protein>
    <recommendedName>
        <fullName evidence="3">Leucine Rich repeat-containing domain protein</fullName>
    </recommendedName>
</protein>
<dbReference type="Gene3D" id="3.80.10.10">
    <property type="entry name" value="Ribonuclease Inhibitor"/>
    <property type="match status" value="1"/>
</dbReference>
<gene>
    <name evidence="1" type="ORF">ANCDUO_04033</name>
</gene>
<dbReference type="Proteomes" id="UP000054047">
    <property type="component" value="Unassembled WGS sequence"/>
</dbReference>
<name>A0A0C2H233_9BILA</name>
<organism evidence="1 2">
    <name type="scientific">Ancylostoma duodenale</name>
    <dbReference type="NCBI Taxonomy" id="51022"/>
    <lineage>
        <taxon>Eukaryota</taxon>
        <taxon>Metazoa</taxon>
        <taxon>Ecdysozoa</taxon>
        <taxon>Nematoda</taxon>
        <taxon>Chromadorea</taxon>
        <taxon>Rhabditida</taxon>
        <taxon>Rhabditina</taxon>
        <taxon>Rhabditomorpha</taxon>
        <taxon>Strongyloidea</taxon>
        <taxon>Ancylostomatidae</taxon>
        <taxon>Ancylostomatinae</taxon>
        <taxon>Ancylostoma</taxon>
    </lineage>
</organism>
<accession>A0A0C2H233</accession>
<keyword evidence="2" id="KW-1185">Reference proteome</keyword>